<dbReference type="OMA" id="IRFVPPC"/>
<protein>
    <submittedName>
        <fullName evidence="8">Bm11081</fullName>
    </submittedName>
</protein>
<evidence type="ECO:0000256" key="2">
    <source>
        <dbReference type="ARBA" id="ARBA00022692"/>
    </source>
</evidence>
<dbReference type="EMBL" id="LN857020">
    <property type="protein sequence ID" value="CTP81547.1"/>
    <property type="molecule type" value="Genomic_DNA"/>
</dbReference>
<dbReference type="PANTHER" id="PTHR22950">
    <property type="entry name" value="AMINO ACID TRANSPORTER"/>
    <property type="match status" value="1"/>
</dbReference>
<dbReference type="GO" id="GO:0015179">
    <property type="term" value="F:L-amino acid transmembrane transporter activity"/>
    <property type="evidence" value="ECO:0007669"/>
    <property type="project" value="TreeGrafter"/>
</dbReference>
<sequence length="560" mass="62959">MTDLWHNATLVGDSSNIVRIQTGAKTSVINESSKKTAKTFNPDIEMQNNQQTESGKDKTKDVSITSTFVVPERGYGWFVASVMVVADMVGGGIVAMPAAFHETGIILGCIFMGLIAIFFTNSAYLLSETWTIMRERWPMYKTNCRQPYPEIGMRSFGPKMRTFTALCVNTTLFGVTTVYVILSSSIFHKVLIYFGIKINFCLLLIILVILILPITFLRSPADFWLFVAVSLLCTIAAVVLILIGVSRDHSSCKLSAVYKPPSFHSLYSLGTFVFAYSGHHVFPTIQHDMREPNEFTKSILLGFIWTGCLYIPLSVYSYVVYGQSMHESVIDSLQTTWIRHAADLAVAFHCVLTIILTINPINQQFEDIFHVPHKMCWQRIAVRTGLLVSVLFVALSVPNFGSIMDFFGSTTLPFTCIILPTIFGLSLKSQRYNEKTKEWKIPTLEEIYERTPRHMMYWYGILNVITIIASIISALMAIKAMATIRFVPPCFIQPFLESTDHLNTTTSLLNCCGQYSNITWNPENQCSVCASMRCVRACVQACTYANKLTSLFLSVKQMFA</sequence>
<name>A0A0I9R351_BRUMA</name>
<evidence type="ECO:0000256" key="4">
    <source>
        <dbReference type="ARBA" id="ARBA00023136"/>
    </source>
</evidence>
<dbReference type="AlphaFoldDB" id="A0A0I9R351"/>
<proteinExistence type="predicted"/>
<reference evidence="8" key="1">
    <citation type="journal article" date="2007" name="Science">
        <title>Draft genome of the filarial nematode parasite Brugia malayi.</title>
        <authorList>
            <person name="Ghedin E."/>
            <person name="Wang S."/>
            <person name="Spiro D."/>
            <person name="Caler E."/>
            <person name="Zhao Q."/>
            <person name="Crabtree J."/>
            <person name="Allen J.E."/>
            <person name="Delcher A.L."/>
            <person name="Guiliano D.B."/>
            <person name="Miranda-Saavedra D."/>
            <person name="Angiuoli S.V."/>
            <person name="Creasy T."/>
            <person name="Amedeo P."/>
            <person name="Haas B."/>
            <person name="El-Sayed N.M."/>
            <person name="Wortman J.R."/>
            <person name="Feldblyum T."/>
            <person name="Tallon L."/>
            <person name="Schatz M."/>
            <person name="Shumway M."/>
            <person name="Koo H."/>
            <person name="Salzberg S.L."/>
            <person name="Schobel S."/>
            <person name="Pertea M."/>
            <person name="Pop M."/>
            <person name="White O."/>
            <person name="Barton G.J."/>
            <person name="Carlow C.K."/>
            <person name="Crawford M.J."/>
            <person name="Daub J."/>
            <person name="Dimmic M.W."/>
            <person name="Estes C.F."/>
            <person name="Foster J.M."/>
            <person name="Ganatra M."/>
            <person name="Gregory W.F."/>
            <person name="Johnson N.M."/>
            <person name="Jin J."/>
            <person name="Komuniecki R."/>
            <person name="Korf I."/>
            <person name="Kumar S."/>
            <person name="Laney S."/>
            <person name="Li B.W."/>
            <person name="Li W."/>
            <person name="Lindblom T.H."/>
            <person name="Lustigman S."/>
            <person name="Ma D."/>
            <person name="Maina C.V."/>
            <person name="Martin D.M."/>
            <person name="McCarter J.P."/>
            <person name="McReynolds L."/>
            <person name="Mitreva M."/>
            <person name="Nutman T.B."/>
            <person name="Parkinson J."/>
            <person name="Peregrin-Alvarez J.M."/>
            <person name="Poole C."/>
            <person name="Ren Q."/>
            <person name="Saunders L."/>
            <person name="Sluder A.E."/>
            <person name="Smith K."/>
            <person name="Stanke M."/>
            <person name="Unnasch T.R."/>
            <person name="Ware J."/>
            <person name="Wei A.D."/>
            <person name="Weil G."/>
            <person name="Williams D.J."/>
            <person name="Zhang Y."/>
            <person name="Williams S.A."/>
            <person name="Fraser-Liggett C."/>
            <person name="Slatko B."/>
            <person name="Blaxter M.L."/>
            <person name="Scott A.L."/>
        </authorList>
    </citation>
    <scope>NUCLEOTIDE SEQUENCE</scope>
    <source>
        <strain evidence="8">FR3</strain>
    </source>
</reference>
<dbReference type="PANTHER" id="PTHR22950:SF703">
    <property type="entry name" value="AMINO ACID TRANSPORTER TRANSMEMBRANE DOMAIN-CONTAINING PROTEIN"/>
    <property type="match status" value="1"/>
</dbReference>
<feature type="region of interest" description="Disordered" evidence="5">
    <location>
        <begin position="39"/>
        <end position="58"/>
    </location>
</feature>
<dbReference type="FunFam" id="1.20.1740.10:FF:000052">
    <property type="entry name" value="Lysine histidine transporter-like 3"/>
    <property type="match status" value="1"/>
</dbReference>
<dbReference type="Pfam" id="PF01490">
    <property type="entry name" value="Aa_trans"/>
    <property type="match status" value="1"/>
</dbReference>
<feature type="transmembrane region" description="Helical" evidence="6">
    <location>
        <begin position="298"/>
        <end position="321"/>
    </location>
</feature>
<feature type="transmembrane region" description="Helical" evidence="6">
    <location>
        <begin position="223"/>
        <end position="245"/>
    </location>
</feature>
<feature type="transmembrane region" description="Helical" evidence="6">
    <location>
        <begin position="194"/>
        <end position="216"/>
    </location>
</feature>
<accession>A0A0I9R351</accession>
<feature type="transmembrane region" description="Helical" evidence="6">
    <location>
        <begin position="105"/>
        <end position="126"/>
    </location>
</feature>
<dbReference type="WormBase" id="Bm11081">
    <property type="protein sequence ID" value="BM41942"/>
    <property type="gene ID" value="WBGene00231342"/>
</dbReference>
<evidence type="ECO:0000259" key="7">
    <source>
        <dbReference type="Pfam" id="PF01490"/>
    </source>
</evidence>
<feature type="transmembrane region" description="Helical" evidence="6">
    <location>
        <begin position="75"/>
        <end position="99"/>
    </location>
</feature>
<organism evidence="8">
    <name type="scientific">Brugia malayi</name>
    <name type="common">Filarial nematode worm</name>
    <dbReference type="NCBI Taxonomy" id="6279"/>
    <lineage>
        <taxon>Eukaryota</taxon>
        <taxon>Metazoa</taxon>
        <taxon>Ecdysozoa</taxon>
        <taxon>Nematoda</taxon>
        <taxon>Chromadorea</taxon>
        <taxon>Rhabditida</taxon>
        <taxon>Spirurina</taxon>
        <taxon>Spiruromorpha</taxon>
        <taxon>Filarioidea</taxon>
        <taxon>Onchocercidae</taxon>
        <taxon>Brugia</taxon>
    </lineage>
</organism>
<gene>
    <name evidence="8 9" type="ORF">Bm11081</name>
    <name evidence="8" type="ORF">BM_Bm11081</name>
</gene>
<keyword evidence="4 6" id="KW-0472">Membrane</keyword>
<dbReference type="GO" id="GO:0005774">
    <property type="term" value="C:vacuolar membrane"/>
    <property type="evidence" value="ECO:0007669"/>
    <property type="project" value="TreeGrafter"/>
</dbReference>
<feature type="transmembrane region" description="Helical" evidence="6">
    <location>
        <begin position="380"/>
        <end position="400"/>
    </location>
</feature>
<evidence type="ECO:0000313" key="9">
    <source>
        <dbReference type="WormBase" id="Bm11081"/>
    </source>
</evidence>
<evidence type="ECO:0000256" key="1">
    <source>
        <dbReference type="ARBA" id="ARBA00004141"/>
    </source>
</evidence>
<dbReference type="InterPro" id="IPR013057">
    <property type="entry name" value="AA_transpt_TM"/>
</dbReference>
<feature type="transmembrane region" description="Helical" evidence="6">
    <location>
        <begin position="265"/>
        <end position="286"/>
    </location>
</feature>
<evidence type="ECO:0000256" key="6">
    <source>
        <dbReference type="SAM" id="Phobius"/>
    </source>
</evidence>
<keyword evidence="3 6" id="KW-1133">Transmembrane helix</keyword>
<feature type="transmembrane region" description="Helical" evidence="6">
    <location>
        <begin position="406"/>
        <end position="427"/>
    </location>
</feature>
<keyword evidence="2 6" id="KW-0812">Transmembrane</keyword>
<evidence type="ECO:0000256" key="3">
    <source>
        <dbReference type="ARBA" id="ARBA00022989"/>
    </source>
</evidence>
<feature type="transmembrane region" description="Helical" evidence="6">
    <location>
        <begin position="341"/>
        <end position="359"/>
    </location>
</feature>
<evidence type="ECO:0000256" key="5">
    <source>
        <dbReference type="SAM" id="MobiDB-lite"/>
    </source>
</evidence>
<reference evidence="8" key="2">
    <citation type="submission" date="2012-12" db="EMBL/GenBank/DDBJ databases">
        <authorList>
            <person name="Gao Y.W."/>
            <person name="Fan S.T."/>
            <person name="Sun H.T."/>
            <person name="Wang Z."/>
            <person name="Gao X.L."/>
            <person name="Li Y.G."/>
            <person name="Wang T.C."/>
            <person name="Zhang K."/>
            <person name="Xu W.W."/>
            <person name="Yu Z.J."/>
            <person name="Xia X.Z."/>
        </authorList>
    </citation>
    <scope>NUCLEOTIDE SEQUENCE</scope>
    <source>
        <strain evidence="8">FR3</strain>
    </source>
</reference>
<comment type="subcellular location">
    <subcellularLocation>
        <location evidence="1">Membrane</location>
        <topology evidence="1">Multi-pass membrane protein</topology>
    </subcellularLocation>
</comment>
<feature type="domain" description="Amino acid transporter transmembrane" evidence="7">
    <location>
        <begin position="76"/>
        <end position="445"/>
    </location>
</feature>
<evidence type="ECO:0000313" key="8">
    <source>
        <dbReference type="EMBL" id="CTP81547.1"/>
    </source>
</evidence>
<feature type="transmembrane region" description="Helical" evidence="6">
    <location>
        <begin position="457"/>
        <end position="478"/>
    </location>
</feature>
<feature type="transmembrane region" description="Helical" evidence="6">
    <location>
        <begin position="163"/>
        <end position="182"/>
    </location>
</feature>